<keyword evidence="2" id="KW-1185">Reference proteome</keyword>
<name>A0ABP8F490_9MYCO</name>
<proteinExistence type="predicted"/>
<organism evidence="1 2">
    <name type="scientific">Mycobacterium paraffinicum</name>
    <dbReference type="NCBI Taxonomy" id="53378"/>
    <lineage>
        <taxon>Bacteria</taxon>
        <taxon>Bacillati</taxon>
        <taxon>Actinomycetota</taxon>
        <taxon>Actinomycetes</taxon>
        <taxon>Mycobacteriales</taxon>
        <taxon>Mycobacteriaceae</taxon>
        <taxon>Mycobacterium</taxon>
    </lineage>
</organism>
<evidence type="ECO:0000313" key="2">
    <source>
        <dbReference type="Proteomes" id="UP001501417"/>
    </source>
</evidence>
<gene>
    <name evidence="1" type="ORF">GCM10023161_44360</name>
</gene>
<protein>
    <recommendedName>
        <fullName evidence="3">ESX-1 secretion-associated protein</fullName>
    </recommendedName>
</protein>
<reference evidence="2" key="1">
    <citation type="journal article" date="2019" name="Int. J. Syst. Evol. Microbiol.">
        <title>The Global Catalogue of Microorganisms (GCM) 10K type strain sequencing project: providing services to taxonomists for standard genome sequencing and annotation.</title>
        <authorList>
            <consortium name="The Broad Institute Genomics Platform"/>
            <consortium name="The Broad Institute Genome Sequencing Center for Infectious Disease"/>
            <person name="Wu L."/>
            <person name="Ma J."/>
        </authorList>
    </citation>
    <scope>NUCLEOTIDE SEQUENCE [LARGE SCALE GENOMIC DNA]</scope>
    <source>
        <strain evidence="2">JCM 17782</strain>
    </source>
</reference>
<accession>A0ABP8F490</accession>
<sequence>MTNEEELAASLRSTLVVGMAEAAGIRLAPNGEGGLVAALDVDSEDGKWRFVLPRRVCMDLLSQCAAIAAMTPDQAHALAAQMHQQYLDGQAEADE</sequence>
<dbReference type="EMBL" id="BAABGF010000052">
    <property type="protein sequence ID" value="GAA4294657.1"/>
    <property type="molecule type" value="Genomic_DNA"/>
</dbReference>
<evidence type="ECO:0008006" key="3">
    <source>
        <dbReference type="Google" id="ProtNLM"/>
    </source>
</evidence>
<dbReference type="Proteomes" id="UP001501417">
    <property type="component" value="Unassembled WGS sequence"/>
</dbReference>
<comment type="caution">
    <text evidence="1">The sequence shown here is derived from an EMBL/GenBank/DDBJ whole genome shotgun (WGS) entry which is preliminary data.</text>
</comment>
<evidence type="ECO:0000313" key="1">
    <source>
        <dbReference type="EMBL" id="GAA4294657.1"/>
    </source>
</evidence>
<dbReference type="RefSeq" id="WP_264043150.1">
    <property type="nucleotide sequence ID" value="NZ_BAABGF010000052.1"/>
</dbReference>